<reference evidence="1 2" key="1">
    <citation type="submission" date="2017-05" db="EMBL/GenBank/DDBJ databases">
        <title>Complete and WGS of Bordetella genogroups.</title>
        <authorList>
            <person name="Spilker T."/>
            <person name="LiPuma J."/>
        </authorList>
    </citation>
    <scope>NUCLEOTIDE SEQUENCE [LARGE SCALE GENOMIC DNA]</scope>
    <source>
        <strain evidence="1 2">AU17164</strain>
    </source>
</reference>
<dbReference type="Proteomes" id="UP000194139">
    <property type="component" value="Chromosome"/>
</dbReference>
<dbReference type="SUPFAM" id="SSF143011">
    <property type="entry name" value="RelE-like"/>
    <property type="match status" value="1"/>
</dbReference>
<dbReference type="AlphaFoldDB" id="A0A1W6Z3L0"/>
<keyword evidence="2" id="KW-1185">Reference proteome</keyword>
<dbReference type="InterPro" id="IPR035093">
    <property type="entry name" value="RelE/ParE_toxin_dom_sf"/>
</dbReference>
<evidence type="ECO:0000313" key="2">
    <source>
        <dbReference type="Proteomes" id="UP000194139"/>
    </source>
</evidence>
<organism evidence="1 2">
    <name type="scientific">Bordetella genomosp. 9</name>
    <dbReference type="NCBI Taxonomy" id="1416803"/>
    <lineage>
        <taxon>Bacteria</taxon>
        <taxon>Pseudomonadati</taxon>
        <taxon>Pseudomonadota</taxon>
        <taxon>Betaproteobacteria</taxon>
        <taxon>Burkholderiales</taxon>
        <taxon>Alcaligenaceae</taxon>
        <taxon>Bordetella</taxon>
    </lineage>
</organism>
<protein>
    <submittedName>
        <fullName evidence="1">Killer protein</fullName>
    </submittedName>
</protein>
<dbReference type="Pfam" id="PF05015">
    <property type="entry name" value="HigB-like_toxin"/>
    <property type="match status" value="1"/>
</dbReference>
<proteinExistence type="predicted"/>
<dbReference type="PANTHER" id="PTHR40266">
    <property type="entry name" value="TOXIN HIGB-1"/>
    <property type="match status" value="1"/>
</dbReference>
<dbReference type="Gene3D" id="3.30.2310.20">
    <property type="entry name" value="RelE-like"/>
    <property type="match status" value="1"/>
</dbReference>
<gene>
    <name evidence="1" type="ORF">CAL13_17140</name>
</gene>
<accession>A0A1W6Z3L0</accession>
<dbReference type="EMBL" id="CP021109">
    <property type="protein sequence ID" value="ARP87744.1"/>
    <property type="molecule type" value="Genomic_DNA"/>
</dbReference>
<name>A0A1W6Z3L0_9BORD</name>
<dbReference type="PANTHER" id="PTHR40266:SF2">
    <property type="entry name" value="TOXIN HIGB-1"/>
    <property type="match status" value="1"/>
</dbReference>
<sequence length="92" mass="10414">MIIGFRHNGLEMFYRPGSTRGIQAAHATKLSRILALLDVAKGPQDMSLPSFKLHSLKGELAGHWSVWVNGNWRVTFRFTQAGAELVDYQDYH</sequence>
<dbReference type="RefSeq" id="WP_086073044.1">
    <property type="nucleotide sequence ID" value="NZ_CP021109.1"/>
</dbReference>
<evidence type="ECO:0000313" key="1">
    <source>
        <dbReference type="EMBL" id="ARP87744.1"/>
    </source>
</evidence>
<dbReference type="InterPro" id="IPR007711">
    <property type="entry name" value="HigB-1"/>
</dbReference>